<evidence type="ECO:0000313" key="3">
    <source>
        <dbReference type="Proteomes" id="UP001204151"/>
    </source>
</evidence>
<dbReference type="Gene3D" id="3.40.50.1820">
    <property type="entry name" value="alpha/beta hydrolase"/>
    <property type="match status" value="1"/>
</dbReference>
<dbReference type="SUPFAM" id="SSF53474">
    <property type="entry name" value="alpha/beta-Hydrolases"/>
    <property type="match status" value="1"/>
</dbReference>
<dbReference type="InterPro" id="IPR012354">
    <property type="entry name" value="Esterase_lipase"/>
</dbReference>
<evidence type="ECO:0000259" key="1">
    <source>
        <dbReference type="Pfam" id="PF12146"/>
    </source>
</evidence>
<dbReference type="Pfam" id="PF12146">
    <property type="entry name" value="Hydrolase_4"/>
    <property type="match status" value="1"/>
</dbReference>
<protein>
    <submittedName>
        <fullName evidence="2">Alpha/beta fold hydrolase</fullName>
    </submittedName>
</protein>
<gene>
    <name evidence="2" type="ORF">NX784_08110</name>
</gene>
<dbReference type="InterPro" id="IPR000073">
    <property type="entry name" value="AB_hydrolase_1"/>
</dbReference>
<feature type="domain" description="Serine aminopeptidase S33" evidence="1">
    <location>
        <begin position="74"/>
        <end position="244"/>
    </location>
</feature>
<sequence length="285" mass="32020">MRSPHNPSLAKILLFHGLMSSPQEFGLIAHAIRSKGLPYEAVTVPSYTLASDNAPDWRRWRAAGSDVINAHVSDDGPVILGGLCMGGVLAAAVALQVPRRVAGLVLMSPSFDFDGWGVSPLRYLRHIGYWTGLDRFFFVAEQEPYGVKNERIREWIARELHERNQSAAGPARVPLRALREAERMMKDVRARLHELTCPILMIHAREDEITSLDSVVRLFDALPQTDKELVVLENSYHMITIDNDRQQIPMLLDRFCRRLSADAVVVPQENRALVHSEDVRGTVSL</sequence>
<dbReference type="RefSeq" id="WP_258816143.1">
    <property type="nucleotide sequence ID" value="NZ_JANUGW010000004.1"/>
</dbReference>
<evidence type="ECO:0000313" key="2">
    <source>
        <dbReference type="EMBL" id="MCS0581553.1"/>
    </source>
</evidence>
<dbReference type="Proteomes" id="UP001204151">
    <property type="component" value="Unassembled WGS sequence"/>
</dbReference>
<comment type="caution">
    <text evidence="2">The sequence shown here is derived from an EMBL/GenBank/DDBJ whole genome shotgun (WGS) entry which is preliminary data.</text>
</comment>
<name>A0ABT1ZNR7_9BURK</name>
<organism evidence="2 3">
    <name type="scientific">Massilia pinisoli</name>
    <dbReference type="NCBI Taxonomy" id="1772194"/>
    <lineage>
        <taxon>Bacteria</taxon>
        <taxon>Pseudomonadati</taxon>
        <taxon>Pseudomonadota</taxon>
        <taxon>Betaproteobacteria</taxon>
        <taxon>Burkholderiales</taxon>
        <taxon>Oxalobacteraceae</taxon>
        <taxon>Telluria group</taxon>
        <taxon>Massilia</taxon>
    </lineage>
</organism>
<reference evidence="2 3" key="1">
    <citation type="submission" date="2022-08" db="EMBL/GenBank/DDBJ databases">
        <title>Reclassification of Massilia species as members of the genera Telluria, Duganella, Pseudoduganella, Mokoshia gen. nov. and Zemynaea gen. nov. using orthogonal and non-orthogonal genome-based approaches.</title>
        <authorList>
            <person name="Bowman J.P."/>
        </authorList>
    </citation>
    <scope>NUCLEOTIDE SEQUENCE [LARGE SCALE GENOMIC DNA]</scope>
    <source>
        <strain evidence="2 3">JCM 31316</strain>
    </source>
</reference>
<proteinExistence type="predicted"/>
<dbReference type="PIRSF" id="PIRSF017388">
    <property type="entry name" value="Esterase_lipase"/>
    <property type="match status" value="1"/>
</dbReference>
<keyword evidence="3" id="KW-1185">Reference proteome</keyword>
<accession>A0ABT1ZNR7</accession>
<dbReference type="InterPro" id="IPR022742">
    <property type="entry name" value="Hydrolase_4"/>
</dbReference>
<dbReference type="InterPro" id="IPR051044">
    <property type="entry name" value="MAG_DAG_Lipase"/>
</dbReference>
<dbReference type="PANTHER" id="PTHR11614">
    <property type="entry name" value="PHOSPHOLIPASE-RELATED"/>
    <property type="match status" value="1"/>
</dbReference>
<dbReference type="PRINTS" id="PR00111">
    <property type="entry name" value="ABHYDROLASE"/>
</dbReference>
<dbReference type="InterPro" id="IPR029058">
    <property type="entry name" value="AB_hydrolase_fold"/>
</dbReference>
<dbReference type="GO" id="GO:0016787">
    <property type="term" value="F:hydrolase activity"/>
    <property type="evidence" value="ECO:0007669"/>
    <property type="project" value="UniProtKB-KW"/>
</dbReference>
<dbReference type="EMBL" id="JANUGW010000004">
    <property type="protein sequence ID" value="MCS0581553.1"/>
    <property type="molecule type" value="Genomic_DNA"/>
</dbReference>
<keyword evidence="2" id="KW-0378">Hydrolase</keyword>